<evidence type="ECO:0000313" key="2">
    <source>
        <dbReference type="EMBL" id="BDG08043.1"/>
    </source>
</evidence>
<accession>A0ABM7X892</accession>
<gene>
    <name evidence="2" type="ORF">AMPC_11560</name>
</gene>
<protein>
    <recommendedName>
        <fullName evidence="4">Lipoprotein</fullName>
    </recommendedName>
</protein>
<keyword evidence="1" id="KW-0732">Signal</keyword>
<organism evidence="2 3">
    <name type="scientific">Anaeromyxobacter paludicola</name>
    <dbReference type="NCBI Taxonomy" id="2918171"/>
    <lineage>
        <taxon>Bacteria</taxon>
        <taxon>Pseudomonadati</taxon>
        <taxon>Myxococcota</taxon>
        <taxon>Myxococcia</taxon>
        <taxon>Myxococcales</taxon>
        <taxon>Cystobacterineae</taxon>
        <taxon>Anaeromyxobacteraceae</taxon>
        <taxon>Anaeromyxobacter</taxon>
    </lineage>
</organism>
<dbReference type="Proteomes" id="UP001162734">
    <property type="component" value="Chromosome"/>
</dbReference>
<dbReference type="EMBL" id="AP025592">
    <property type="protein sequence ID" value="BDG08043.1"/>
    <property type="molecule type" value="Genomic_DNA"/>
</dbReference>
<reference evidence="3" key="1">
    <citation type="journal article" date="2022" name="Int. J. Syst. Evol. Microbiol.">
        <title>Anaeromyxobacter oryzae sp. nov., Anaeromyxobacter diazotrophicus sp. nov. and Anaeromyxobacter paludicola sp. nov., isolated from paddy soils.</title>
        <authorList>
            <person name="Itoh H."/>
            <person name="Xu Z."/>
            <person name="Mise K."/>
            <person name="Masuda Y."/>
            <person name="Ushijima N."/>
            <person name="Hayakawa C."/>
            <person name="Shiratori Y."/>
            <person name="Senoo K."/>
        </authorList>
    </citation>
    <scope>NUCLEOTIDE SEQUENCE [LARGE SCALE GENOMIC DNA]</scope>
    <source>
        <strain evidence="3">Red630</strain>
    </source>
</reference>
<name>A0ABM7X892_9BACT</name>
<proteinExistence type="predicted"/>
<evidence type="ECO:0000313" key="3">
    <source>
        <dbReference type="Proteomes" id="UP001162734"/>
    </source>
</evidence>
<dbReference type="RefSeq" id="WP_248345162.1">
    <property type="nucleotide sequence ID" value="NZ_AP025592.1"/>
</dbReference>
<feature type="signal peptide" evidence="1">
    <location>
        <begin position="1"/>
        <end position="24"/>
    </location>
</feature>
<sequence length="798" mass="82250">MSRLARLAALGAAGLLALSGCGSSSVTVGARFSGPAAVVAFQGVTRAHPGTLQTYFAVASSRGDELQIIDPVTESAVVGPGVVFPLVIATAPRPTFLASTSLQDGGSDLLVAAGAGSTLVQLVTTWDEENRISGDASVAYPGVDLSDAVAPGSVILSMVAIPALGPDATGITSAQPGKAWVVVALTGGQLAVVEYQRDPGKASLSRSARPVWVQHLGFEVSQMSALLANDATWRIFCATSDALTTASGATVQGVAEVVAGPPGLGWRVIPLDARAPTRLVAAAYVRERLPSAPDTFGADPKLRVYAVLDEGACGADREIDCGLVTLDEAARALASDPAASAVPSRNPVPAQPFRAPVHVPGYPLGISIALPPASAGNGIYAMLDTNQGFPLQRIAPGSGERYTSAVAAVPSSDGKVYMVDLGRWDMPSDVSLLVNDSTRVRAYTVTSAVPSSAITGEALGLGDPEDETVALTLDSTLLPKRVEVTPGFTRAEQFQVVWQGVLPSLAYRPGVLFQLADGTPAVALQEQLGTAWRVTAALSDPFLGVGDDAANGRQDLAVVTPASGQNVSTCPLDSAGNAVLPISAVLPPDPVNYPGGAVALSDLNASGTHCLSALPRFDATAGVIGSQVHLTVRSGGLVLIGSVTGYAGRPQLGQRYALAWSTADYDATPSSARALARKARRIYYPAEARCPGQSAYCAVYTWWTDPLAPGPAIAFRADFMGTGTRLQDTALIITTHSGLSPMYRKPTTSGALPHAGVAFDRGLVNRADQGVRFYVPFADDQVLATSPGESQGDIVDIR</sequence>
<dbReference type="PROSITE" id="PS51257">
    <property type="entry name" value="PROKAR_LIPOPROTEIN"/>
    <property type="match status" value="1"/>
</dbReference>
<evidence type="ECO:0008006" key="4">
    <source>
        <dbReference type="Google" id="ProtNLM"/>
    </source>
</evidence>
<keyword evidence="3" id="KW-1185">Reference proteome</keyword>
<evidence type="ECO:0000256" key="1">
    <source>
        <dbReference type="SAM" id="SignalP"/>
    </source>
</evidence>
<feature type="chain" id="PRO_5046141484" description="Lipoprotein" evidence="1">
    <location>
        <begin position="25"/>
        <end position="798"/>
    </location>
</feature>